<dbReference type="PANTHER" id="PTHR30353">
    <property type="entry name" value="INNER MEMBRANE PROTEIN DEDA-RELATED"/>
    <property type="match status" value="1"/>
</dbReference>
<keyword evidence="4 7" id="KW-0812">Transmembrane</keyword>
<evidence type="ECO:0000256" key="4">
    <source>
        <dbReference type="ARBA" id="ARBA00022692"/>
    </source>
</evidence>
<comment type="similarity">
    <text evidence="2 7">Belongs to the DedA family.</text>
</comment>
<dbReference type="EMBL" id="BCNO01000001">
    <property type="protein sequence ID" value="GAQ94753.1"/>
    <property type="molecule type" value="Genomic_DNA"/>
</dbReference>
<dbReference type="NCBIfam" id="NF008102">
    <property type="entry name" value="PRK10847.1"/>
    <property type="match status" value="1"/>
</dbReference>
<keyword evidence="5 7" id="KW-1133">Transmembrane helix</keyword>
<dbReference type="AlphaFoldDB" id="A0A0U9HV35"/>
<dbReference type="STRING" id="86166.TAGGR_1938"/>
<feature type="domain" description="VTT" evidence="8">
    <location>
        <begin position="46"/>
        <end position="171"/>
    </location>
</feature>
<evidence type="ECO:0000256" key="6">
    <source>
        <dbReference type="ARBA" id="ARBA00023136"/>
    </source>
</evidence>
<protein>
    <submittedName>
        <fullName evidence="9">Membrane-associated protein</fullName>
    </submittedName>
</protein>
<evidence type="ECO:0000256" key="5">
    <source>
        <dbReference type="ARBA" id="ARBA00022989"/>
    </source>
</evidence>
<evidence type="ECO:0000256" key="2">
    <source>
        <dbReference type="ARBA" id="ARBA00010792"/>
    </source>
</evidence>
<dbReference type="InterPro" id="IPR058127">
    <property type="entry name" value="DedA"/>
</dbReference>
<evidence type="ECO:0000256" key="7">
    <source>
        <dbReference type="RuleBase" id="RU367016"/>
    </source>
</evidence>
<keyword evidence="3 7" id="KW-1003">Cell membrane</keyword>
<dbReference type="InterPro" id="IPR032818">
    <property type="entry name" value="DedA-like"/>
</dbReference>
<dbReference type="OrthoDB" id="9813426at2"/>
<gene>
    <name evidence="9" type="ORF">TAGGR_1938</name>
</gene>
<feature type="transmembrane region" description="Helical" evidence="7">
    <location>
        <begin position="153"/>
        <end position="173"/>
    </location>
</feature>
<dbReference type="Pfam" id="PF09335">
    <property type="entry name" value="VTT_dom"/>
    <property type="match status" value="1"/>
</dbReference>
<keyword evidence="6 7" id="KW-0472">Membrane</keyword>
<dbReference type="RefSeq" id="WP_059176179.1">
    <property type="nucleotide sequence ID" value="NZ_BCNO01000001.1"/>
</dbReference>
<keyword evidence="10" id="KW-1185">Reference proteome</keyword>
<evidence type="ECO:0000313" key="9">
    <source>
        <dbReference type="EMBL" id="GAQ94753.1"/>
    </source>
</evidence>
<feature type="transmembrane region" description="Helical" evidence="7">
    <location>
        <begin position="185"/>
        <end position="204"/>
    </location>
</feature>
<organism evidence="9 10">
    <name type="scientific">Thermodesulfovibrio aggregans</name>
    <dbReference type="NCBI Taxonomy" id="86166"/>
    <lineage>
        <taxon>Bacteria</taxon>
        <taxon>Pseudomonadati</taxon>
        <taxon>Nitrospirota</taxon>
        <taxon>Thermodesulfovibrionia</taxon>
        <taxon>Thermodesulfovibrionales</taxon>
        <taxon>Thermodesulfovibrionaceae</taxon>
        <taxon>Thermodesulfovibrio</taxon>
    </lineage>
</organism>
<feature type="transmembrane region" description="Helical" evidence="7">
    <location>
        <begin position="24"/>
        <end position="47"/>
    </location>
</feature>
<dbReference type="InterPro" id="IPR032816">
    <property type="entry name" value="VTT_dom"/>
</dbReference>
<sequence length="214" mass="24036">MFDLIDIILHIDIYLENLLSQVGIWIYVVLFFIVFSETGFVVTPFLPGDSLLFTVGALSSRELLCPWSSFIVLSAAATLGNTLNYHIGKFVGPKIFSKENSLFFNKKHLHTTALFYEKHGAKTIIIARFLPILRTFAPFVAGIGKMNYLKFQIYNIFSSFLWSSSLILAGYFFGNIPIVKENFSVVILGIIIISVIPSIIKAVSINRDAEKVKN</sequence>
<evidence type="ECO:0000259" key="8">
    <source>
        <dbReference type="Pfam" id="PF09335"/>
    </source>
</evidence>
<dbReference type="Proteomes" id="UP000054976">
    <property type="component" value="Unassembled WGS sequence"/>
</dbReference>
<name>A0A0U9HV35_9BACT</name>
<comment type="subcellular location">
    <subcellularLocation>
        <location evidence="1 7">Cell membrane</location>
        <topology evidence="1 7">Multi-pass membrane protein</topology>
    </subcellularLocation>
</comment>
<dbReference type="GO" id="GO:0005886">
    <property type="term" value="C:plasma membrane"/>
    <property type="evidence" value="ECO:0007669"/>
    <property type="project" value="UniProtKB-SubCell"/>
</dbReference>
<evidence type="ECO:0000256" key="3">
    <source>
        <dbReference type="ARBA" id="ARBA00022475"/>
    </source>
</evidence>
<comment type="caution">
    <text evidence="7">Lacks conserved residue(s) required for the propagation of feature annotation.</text>
</comment>
<comment type="caution">
    <text evidence="9">The sequence shown here is derived from an EMBL/GenBank/DDBJ whole genome shotgun (WGS) entry which is preliminary data.</text>
</comment>
<evidence type="ECO:0000256" key="1">
    <source>
        <dbReference type="ARBA" id="ARBA00004651"/>
    </source>
</evidence>
<accession>A0A0U9HV35</accession>
<evidence type="ECO:0000313" key="10">
    <source>
        <dbReference type="Proteomes" id="UP000054976"/>
    </source>
</evidence>
<reference evidence="10" key="1">
    <citation type="submission" date="2016-01" db="EMBL/GenBank/DDBJ databases">
        <title>Draft genome sequence of Thermodesulfovibrio aggregans strain TGE-P1.</title>
        <authorList>
            <person name="Sekiguchi Y."/>
            <person name="Ohashi A."/>
            <person name="Matsuura N."/>
            <person name="Tourlousse M.D."/>
        </authorList>
    </citation>
    <scope>NUCLEOTIDE SEQUENCE [LARGE SCALE GENOMIC DNA]</scope>
    <source>
        <strain evidence="10">TGE-P1</strain>
    </source>
</reference>
<dbReference type="PANTHER" id="PTHR30353:SF0">
    <property type="entry name" value="TRANSMEMBRANE PROTEIN"/>
    <property type="match status" value="1"/>
</dbReference>
<proteinExistence type="inferred from homology"/>